<dbReference type="AlphaFoldDB" id="F7BC32"/>
<dbReference type="InParanoid" id="F7BC32"/>
<evidence type="ECO:0000313" key="15">
    <source>
        <dbReference type="Ensembl" id="ENSCINP00000028491.2"/>
    </source>
</evidence>
<reference evidence="15" key="3">
    <citation type="submission" date="2025-08" db="UniProtKB">
        <authorList>
            <consortium name="Ensembl"/>
        </authorList>
    </citation>
    <scope>IDENTIFICATION</scope>
</reference>
<dbReference type="OMA" id="FVYQCAH"/>
<protein>
    <recommendedName>
        <fullName evidence="5">NADH dehydrogenase [ubiquinone] 1 beta subcomplex subunit 7</fullName>
    </recommendedName>
    <alternativeName>
        <fullName evidence="13">Complex I-B18</fullName>
    </alternativeName>
    <alternativeName>
        <fullName evidence="14">NADH-ubiquinone oxidoreductase B18 subunit</fullName>
    </alternativeName>
</protein>
<evidence type="ECO:0000256" key="5">
    <source>
        <dbReference type="ARBA" id="ARBA00018677"/>
    </source>
</evidence>
<evidence type="ECO:0000313" key="16">
    <source>
        <dbReference type="Proteomes" id="UP000008144"/>
    </source>
</evidence>
<dbReference type="GeneID" id="100183394"/>
<reference evidence="16" key="1">
    <citation type="journal article" date="2002" name="Science">
        <title>The draft genome of Ciona intestinalis: insights into chordate and vertebrate origins.</title>
        <authorList>
            <person name="Dehal P."/>
            <person name="Satou Y."/>
            <person name="Campbell R.K."/>
            <person name="Chapman J."/>
            <person name="Degnan B."/>
            <person name="De Tomaso A."/>
            <person name="Davidson B."/>
            <person name="Di Gregorio A."/>
            <person name="Gelpke M."/>
            <person name="Goodstein D.M."/>
            <person name="Harafuji N."/>
            <person name="Hastings K.E."/>
            <person name="Ho I."/>
            <person name="Hotta K."/>
            <person name="Huang W."/>
            <person name="Kawashima T."/>
            <person name="Lemaire P."/>
            <person name="Martinez D."/>
            <person name="Meinertzhagen I.A."/>
            <person name="Necula S."/>
            <person name="Nonaka M."/>
            <person name="Putnam N."/>
            <person name="Rash S."/>
            <person name="Saiga H."/>
            <person name="Satake M."/>
            <person name="Terry A."/>
            <person name="Yamada L."/>
            <person name="Wang H.G."/>
            <person name="Awazu S."/>
            <person name="Azumi K."/>
            <person name="Boore J."/>
            <person name="Branno M."/>
            <person name="Chin-Bow S."/>
            <person name="DeSantis R."/>
            <person name="Doyle S."/>
            <person name="Francino P."/>
            <person name="Keys D.N."/>
            <person name="Haga S."/>
            <person name="Hayashi H."/>
            <person name="Hino K."/>
            <person name="Imai K.S."/>
            <person name="Inaba K."/>
            <person name="Kano S."/>
            <person name="Kobayashi K."/>
            <person name="Kobayashi M."/>
            <person name="Lee B.I."/>
            <person name="Makabe K.W."/>
            <person name="Manohar C."/>
            <person name="Matassi G."/>
            <person name="Medina M."/>
            <person name="Mochizuki Y."/>
            <person name="Mount S."/>
            <person name="Morishita T."/>
            <person name="Miura S."/>
            <person name="Nakayama A."/>
            <person name="Nishizaka S."/>
            <person name="Nomoto H."/>
            <person name="Ohta F."/>
            <person name="Oishi K."/>
            <person name="Rigoutsos I."/>
            <person name="Sano M."/>
            <person name="Sasaki A."/>
            <person name="Sasakura Y."/>
            <person name="Shoguchi E."/>
            <person name="Shin-i T."/>
            <person name="Spagnuolo A."/>
            <person name="Stainier D."/>
            <person name="Suzuki M.M."/>
            <person name="Tassy O."/>
            <person name="Takatori N."/>
            <person name="Tokuoka M."/>
            <person name="Yagi K."/>
            <person name="Yoshizaki F."/>
            <person name="Wada S."/>
            <person name="Zhang C."/>
            <person name="Hyatt P.D."/>
            <person name="Larimer F."/>
            <person name="Detter C."/>
            <person name="Doggett N."/>
            <person name="Glavina T."/>
            <person name="Hawkins T."/>
            <person name="Richardson P."/>
            <person name="Lucas S."/>
            <person name="Kohara Y."/>
            <person name="Levine M."/>
            <person name="Satoh N."/>
            <person name="Rokhsar D.S."/>
        </authorList>
    </citation>
    <scope>NUCLEOTIDE SEQUENCE [LARGE SCALE GENOMIC DNA]</scope>
</reference>
<evidence type="ECO:0000256" key="12">
    <source>
        <dbReference type="ARBA" id="ARBA00023157"/>
    </source>
</evidence>
<gene>
    <name evidence="15" type="primary">LOC100183394</name>
</gene>
<name>F7BC32_CIOIN</name>
<dbReference type="OrthoDB" id="268414at2759"/>
<reference evidence="15" key="4">
    <citation type="submission" date="2025-09" db="UniProtKB">
        <authorList>
            <consortium name="Ensembl"/>
        </authorList>
    </citation>
    <scope>IDENTIFICATION</scope>
</reference>
<evidence type="ECO:0000256" key="6">
    <source>
        <dbReference type="ARBA" id="ARBA00022448"/>
    </source>
</evidence>
<evidence type="ECO:0000256" key="7">
    <source>
        <dbReference type="ARBA" id="ARBA00022660"/>
    </source>
</evidence>
<dbReference type="Ensembl" id="ENSCINT00000028737.2">
    <property type="protein sequence ID" value="ENSCINP00000028491.2"/>
    <property type="gene ID" value="ENSCING00000016442.2"/>
</dbReference>
<dbReference type="GO" id="GO:0045271">
    <property type="term" value="C:respiratory chain complex I"/>
    <property type="evidence" value="ECO:0000318"/>
    <property type="project" value="GO_Central"/>
</dbReference>
<dbReference type="RefSeq" id="XP_002123568.1">
    <property type="nucleotide sequence ID" value="XM_002123532.5"/>
</dbReference>
<dbReference type="PANTHER" id="PTHR20900">
    <property type="entry name" value="NADH:UBIQUINONE OXIDOREDUCTASE B18-LIKE SUBUNIT"/>
    <property type="match status" value="1"/>
</dbReference>
<evidence type="ECO:0000256" key="13">
    <source>
        <dbReference type="ARBA" id="ARBA00030188"/>
    </source>
</evidence>
<keyword evidence="11" id="KW-0472">Membrane</keyword>
<dbReference type="HOGENOM" id="CLU_154847_1_0_1"/>
<evidence type="ECO:0000256" key="1">
    <source>
        <dbReference type="ARBA" id="ARBA00003195"/>
    </source>
</evidence>
<keyword evidence="6" id="KW-0813">Transport</keyword>
<evidence type="ECO:0000256" key="2">
    <source>
        <dbReference type="ARBA" id="ARBA00004569"/>
    </source>
</evidence>
<comment type="function">
    <text evidence="1">Accessory subunit of the mitochondrial membrane respiratory chain NADH dehydrogenase (Complex I), that is believed not to be involved in catalysis. Complex I functions in the transfer of electrons from NADH to the respiratory chain. The immediate electron acceptor for the enzyme is believed to be ubiquinone.</text>
</comment>
<organism evidence="15 16">
    <name type="scientific">Ciona intestinalis</name>
    <name type="common">Transparent sea squirt</name>
    <name type="synonym">Ascidia intestinalis</name>
    <dbReference type="NCBI Taxonomy" id="7719"/>
    <lineage>
        <taxon>Eukaryota</taxon>
        <taxon>Metazoa</taxon>
        <taxon>Chordata</taxon>
        <taxon>Tunicata</taxon>
        <taxon>Ascidiacea</taxon>
        <taxon>Phlebobranchia</taxon>
        <taxon>Cionidae</taxon>
        <taxon>Ciona</taxon>
    </lineage>
</organism>
<dbReference type="FunCoup" id="F7BC32">
    <property type="interactions" value="613"/>
</dbReference>
<proteinExistence type="inferred from homology"/>
<dbReference type="KEGG" id="cin:100183394"/>
<dbReference type="InterPro" id="IPR008698">
    <property type="entry name" value="NDUB7"/>
</dbReference>
<evidence type="ECO:0000256" key="4">
    <source>
        <dbReference type="ARBA" id="ARBA00008006"/>
    </source>
</evidence>
<dbReference type="PANTHER" id="PTHR20900:SF0">
    <property type="entry name" value="NADH DEHYDROGENASE [UBIQUINONE] 1 BETA SUBCOMPLEX SUBUNIT 7"/>
    <property type="match status" value="1"/>
</dbReference>
<sequence length="117" mass="14358">MGWGLSRSIDHENEPLNKQWVFDKFEDTSRPVREMVATSEEMDKAALRREERDYCAHMFMDIMKCRREWFPELYNCRPLIEKYQHCTVNDIKHRMLEYERTKRLMAREKQRLALEAN</sequence>
<dbReference type="GO" id="GO:0005743">
    <property type="term" value="C:mitochondrial inner membrane"/>
    <property type="evidence" value="ECO:0007669"/>
    <property type="project" value="UniProtKB-SubCell"/>
</dbReference>
<comment type="subcellular location">
    <subcellularLocation>
        <location evidence="3">Mitochondrion inner membrane</location>
        <topology evidence="3">Peripheral membrane protein</topology>
    </subcellularLocation>
    <subcellularLocation>
        <location evidence="2">Mitochondrion intermembrane space</location>
    </subcellularLocation>
</comment>
<evidence type="ECO:0000256" key="10">
    <source>
        <dbReference type="ARBA" id="ARBA00023128"/>
    </source>
</evidence>
<evidence type="ECO:0000256" key="8">
    <source>
        <dbReference type="ARBA" id="ARBA00022792"/>
    </source>
</evidence>
<evidence type="ECO:0000256" key="14">
    <source>
        <dbReference type="ARBA" id="ARBA00030710"/>
    </source>
</evidence>
<dbReference type="Pfam" id="PF05676">
    <property type="entry name" value="NDUF_B7"/>
    <property type="match status" value="1"/>
</dbReference>
<dbReference type="GeneTree" id="ENSGT00390000018759"/>
<accession>F7BC32</accession>
<reference evidence="15" key="2">
    <citation type="journal article" date="2008" name="Genome Biol.">
        <title>Improved genome assembly and evidence-based global gene model set for the chordate Ciona intestinalis: new insight into intron and operon populations.</title>
        <authorList>
            <person name="Satou Y."/>
            <person name="Mineta K."/>
            <person name="Ogasawara M."/>
            <person name="Sasakura Y."/>
            <person name="Shoguchi E."/>
            <person name="Ueno K."/>
            <person name="Yamada L."/>
            <person name="Matsumoto J."/>
            <person name="Wasserscheid J."/>
            <person name="Dewar K."/>
            <person name="Wiley G.B."/>
            <person name="Macmil S.L."/>
            <person name="Roe B.A."/>
            <person name="Zeller R.W."/>
            <person name="Hastings K.E."/>
            <person name="Lemaire P."/>
            <person name="Lindquist E."/>
            <person name="Endo T."/>
            <person name="Hotta K."/>
            <person name="Inaba K."/>
        </authorList>
    </citation>
    <scope>NUCLEOTIDE SEQUENCE [LARGE SCALE GENOMIC DNA]</scope>
    <source>
        <strain evidence="15">wild type</strain>
    </source>
</reference>
<keyword evidence="10" id="KW-0496">Mitochondrion</keyword>
<dbReference type="EMBL" id="EAAA01002180">
    <property type="status" value="NOT_ANNOTATED_CDS"/>
    <property type="molecule type" value="Genomic_DNA"/>
</dbReference>
<keyword evidence="16" id="KW-1185">Reference proteome</keyword>
<keyword evidence="7" id="KW-0679">Respiratory chain</keyword>
<comment type="similarity">
    <text evidence="4">Belongs to the complex I NDUFB7 subunit family.</text>
</comment>
<keyword evidence="8" id="KW-0999">Mitochondrion inner membrane</keyword>
<evidence type="ECO:0000256" key="3">
    <source>
        <dbReference type="ARBA" id="ARBA00004637"/>
    </source>
</evidence>
<accession>A0A1W2W3S7</accession>
<evidence type="ECO:0000256" key="9">
    <source>
        <dbReference type="ARBA" id="ARBA00022982"/>
    </source>
</evidence>
<dbReference type="Proteomes" id="UP000008144">
    <property type="component" value="Chromosome 5"/>
</dbReference>
<evidence type="ECO:0000256" key="11">
    <source>
        <dbReference type="ARBA" id="ARBA00023136"/>
    </source>
</evidence>
<keyword evidence="12" id="KW-1015">Disulfide bond</keyword>
<keyword evidence="9" id="KW-0249">Electron transport</keyword>
<dbReference type="PROSITE" id="PS51808">
    <property type="entry name" value="CHCH"/>
    <property type="match status" value="1"/>
</dbReference>
<dbReference type="STRING" id="7719.ENSCINP00000028491"/>
<dbReference type="GO" id="GO:0005758">
    <property type="term" value="C:mitochondrial intermembrane space"/>
    <property type="evidence" value="ECO:0007669"/>
    <property type="project" value="UniProtKB-SubCell"/>
</dbReference>